<sequence length="320" mass="36149">MLKYLVKRILTLIVVLIGISIIVFTLVHMQPGNPYSTMIDPNISQEVYENMLKEIGYYDSLPIQYIKWIKRILHGDLGYSIHYKAPVIDVINSRIWNTFILASVSMILSICIAIPAGIISATKKYSIFDYIVTIISFIGISIPSFFFGLLMIKWFSFDLKIFPVSGMTTVGKYYTGIKGIVDVVKHMVLPVIVLSFLNLAMIMRYTRSSILEVINQDYIRTARAKGLSEGVVICVHGFRNALISIITILCIQIPSLFSGALLTETIFVWPGIGRLNYEAVLNRDYPLIMGILMILSIIILFSNLLADILYAVADPRIRYD</sequence>
<keyword evidence="4 7" id="KW-0812">Transmembrane</keyword>
<organism evidence="9 10">
    <name type="scientific">Tepidibacter hydrothermalis</name>
    <dbReference type="NCBI Taxonomy" id="3036126"/>
    <lineage>
        <taxon>Bacteria</taxon>
        <taxon>Bacillati</taxon>
        <taxon>Bacillota</taxon>
        <taxon>Clostridia</taxon>
        <taxon>Peptostreptococcales</taxon>
        <taxon>Peptostreptococcaceae</taxon>
        <taxon>Tepidibacter</taxon>
    </lineage>
</organism>
<dbReference type="Gene3D" id="1.10.3720.10">
    <property type="entry name" value="MetI-like"/>
    <property type="match status" value="1"/>
</dbReference>
<feature type="transmembrane region" description="Helical" evidence="7">
    <location>
        <begin position="130"/>
        <end position="152"/>
    </location>
</feature>
<dbReference type="EMBL" id="CP120733">
    <property type="protein sequence ID" value="WFD09679.1"/>
    <property type="molecule type" value="Genomic_DNA"/>
</dbReference>
<keyword evidence="10" id="KW-1185">Reference proteome</keyword>
<evidence type="ECO:0000256" key="7">
    <source>
        <dbReference type="RuleBase" id="RU363032"/>
    </source>
</evidence>
<evidence type="ECO:0000256" key="6">
    <source>
        <dbReference type="ARBA" id="ARBA00023136"/>
    </source>
</evidence>
<dbReference type="PROSITE" id="PS50928">
    <property type="entry name" value="ABC_TM1"/>
    <property type="match status" value="1"/>
</dbReference>
<evidence type="ECO:0000256" key="1">
    <source>
        <dbReference type="ARBA" id="ARBA00004651"/>
    </source>
</evidence>
<feature type="transmembrane region" description="Helical" evidence="7">
    <location>
        <begin position="242"/>
        <end position="267"/>
    </location>
</feature>
<evidence type="ECO:0000313" key="10">
    <source>
        <dbReference type="Proteomes" id="UP001222800"/>
    </source>
</evidence>
<dbReference type="PANTHER" id="PTHR43163:SF6">
    <property type="entry name" value="DIPEPTIDE TRANSPORT SYSTEM PERMEASE PROTEIN DPPB-RELATED"/>
    <property type="match status" value="1"/>
</dbReference>
<evidence type="ECO:0000313" key="9">
    <source>
        <dbReference type="EMBL" id="WFD09679.1"/>
    </source>
</evidence>
<gene>
    <name evidence="9" type="ORF">P4S50_14975</name>
</gene>
<accession>A0ABY8EDL8</accession>
<evidence type="ECO:0000256" key="2">
    <source>
        <dbReference type="ARBA" id="ARBA00022448"/>
    </source>
</evidence>
<dbReference type="PANTHER" id="PTHR43163">
    <property type="entry name" value="DIPEPTIDE TRANSPORT SYSTEM PERMEASE PROTEIN DPPB-RELATED"/>
    <property type="match status" value="1"/>
</dbReference>
<feature type="transmembrane region" description="Helical" evidence="7">
    <location>
        <begin position="9"/>
        <end position="29"/>
    </location>
</feature>
<feature type="transmembrane region" description="Helical" evidence="7">
    <location>
        <begin position="183"/>
        <end position="202"/>
    </location>
</feature>
<dbReference type="Pfam" id="PF19300">
    <property type="entry name" value="BPD_transp_1_N"/>
    <property type="match status" value="1"/>
</dbReference>
<feature type="transmembrane region" description="Helical" evidence="7">
    <location>
        <begin position="95"/>
        <end position="118"/>
    </location>
</feature>
<evidence type="ECO:0000256" key="3">
    <source>
        <dbReference type="ARBA" id="ARBA00022475"/>
    </source>
</evidence>
<dbReference type="InterPro" id="IPR035906">
    <property type="entry name" value="MetI-like_sf"/>
</dbReference>
<dbReference type="RefSeq" id="WP_277731614.1">
    <property type="nucleotide sequence ID" value="NZ_CP120733.1"/>
</dbReference>
<keyword evidence="2 7" id="KW-0813">Transport</keyword>
<comment type="subcellular location">
    <subcellularLocation>
        <location evidence="1 7">Cell membrane</location>
        <topology evidence="1 7">Multi-pass membrane protein</topology>
    </subcellularLocation>
</comment>
<dbReference type="Proteomes" id="UP001222800">
    <property type="component" value="Chromosome"/>
</dbReference>
<feature type="domain" description="ABC transmembrane type-1" evidence="8">
    <location>
        <begin position="95"/>
        <end position="310"/>
    </location>
</feature>
<proteinExistence type="inferred from homology"/>
<feature type="transmembrane region" description="Helical" evidence="7">
    <location>
        <begin position="287"/>
        <end position="313"/>
    </location>
</feature>
<dbReference type="CDD" id="cd06261">
    <property type="entry name" value="TM_PBP2"/>
    <property type="match status" value="1"/>
</dbReference>
<evidence type="ECO:0000259" key="8">
    <source>
        <dbReference type="PROSITE" id="PS50928"/>
    </source>
</evidence>
<keyword evidence="5 7" id="KW-1133">Transmembrane helix</keyword>
<dbReference type="Pfam" id="PF00528">
    <property type="entry name" value="BPD_transp_1"/>
    <property type="match status" value="1"/>
</dbReference>
<evidence type="ECO:0000256" key="5">
    <source>
        <dbReference type="ARBA" id="ARBA00022989"/>
    </source>
</evidence>
<reference evidence="9 10" key="1">
    <citation type="submission" date="2023-03" db="EMBL/GenBank/DDBJ databases">
        <title>Complete genome sequence of Tepidibacter sp. SWIR-1, isolated from a deep-sea hydrothermal vent.</title>
        <authorList>
            <person name="Li X."/>
        </authorList>
    </citation>
    <scope>NUCLEOTIDE SEQUENCE [LARGE SCALE GENOMIC DNA]</scope>
    <source>
        <strain evidence="9 10">SWIR-1</strain>
    </source>
</reference>
<comment type="similarity">
    <text evidence="7">Belongs to the binding-protein-dependent transport system permease family.</text>
</comment>
<evidence type="ECO:0000256" key="4">
    <source>
        <dbReference type="ARBA" id="ARBA00022692"/>
    </source>
</evidence>
<protein>
    <submittedName>
        <fullName evidence="9">ABC transporter permease</fullName>
    </submittedName>
</protein>
<dbReference type="InterPro" id="IPR000515">
    <property type="entry name" value="MetI-like"/>
</dbReference>
<keyword evidence="6 7" id="KW-0472">Membrane</keyword>
<dbReference type="SUPFAM" id="SSF161098">
    <property type="entry name" value="MetI-like"/>
    <property type="match status" value="1"/>
</dbReference>
<keyword evidence="3" id="KW-1003">Cell membrane</keyword>
<dbReference type="InterPro" id="IPR045621">
    <property type="entry name" value="BPD_transp_1_N"/>
</dbReference>
<name>A0ABY8EDL8_9FIRM</name>